<dbReference type="Pfam" id="PF12680">
    <property type="entry name" value="SnoaL_2"/>
    <property type="match status" value="1"/>
</dbReference>
<reference evidence="2 3" key="1">
    <citation type="submission" date="2018-06" db="EMBL/GenBank/DDBJ databases">
        <title>Genomic Encyclopedia of Archaeal and Bacterial Type Strains, Phase II (KMG-II): from individual species to whole genera.</title>
        <authorList>
            <person name="Goeker M."/>
        </authorList>
    </citation>
    <scope>NUCLEOTIDE SEQUENCE [LARGE SCALE GENOMIC DNA]</scope>
    <source>
        <strain evidence="2 3">DSM 15361</strain>
    </source>
</reference>
<dbReference type="AlphaFoldDB" id="A0A2W7I683"/>
<evidence type="ECO:0000313" key="3">
    <source>
        <dbReference type="Proteomes" id="UP000249542"/>
    </source>
</evidence>
<name>A0A2W7I683_9FLAO</name>
<proteinExistence type="predicted"/>
<dbReference type="Proteomes" id="UP000249542">
    <property type="component" value="Unassembled WGS sequence"/>
</dbReference>
<dbReference type="InterPro" id="IPR032710">
    <property type="entry name" value="NTF2-like_dom_sf"/>
</dbReference>
<protein>
    <submittedName>
        <fullName evidence="2">SnoaL-like protein</fullName>
    </submittedName>
</protein>
<accession>A0A2W7I683</accession>
<feature type="domain" description="SnoaL-like" evidence="1">
    <location>
        <begin position="9"/>
        <end position="114"/>
    </location>
</feature>
<dbReference type="Gene3D" id="3.10.450.50">
    <property type="match status" value="1"/>
</dbReference>
<dbReference type="SUPFAM" id="SSF54427">
    <property type="entry name" value="NTF2-like"/>
    <property type="match status" value="1"/>
</dbReference>
<sequence>MMKQAKDIVREFYDSDIANDASIIEKYFHPNAVLTWNGIEGLTNLGFDKISDFFADIRKNYKELKIEVSHLLQDNDTVTIRYKYYVHPIENPDEEIGIAHFICIWEIKDEKLYRGYQVSQPFKDQDEKDNSYEKVKA</sequence>
<evidence type="ECO:0000259" key="1">
    <source>
        <dbReference type="Pfam" id="PF12680"/>
    </source>
</evidence>
<dbReference type="EMBL" id="QKYV01000002">
    <property type="protein sequence ID" value="PZW42396.1"/>
    <property type="molecule type" value="Genomic_DNA"/>
</dbReference>
<evidence type="ECO:0000313" key="2">
    <source>
        <dbReference type="EMBL" id="PZW42396.1"/>
    </source>
</evidence>
<gene>
    <name evidence="2" type="ORF">LX95_00706</name>
</gene>
<comment type="caution">
    <text evidence="2">The sequence shown here is derived from an EMBL/GenBank/DDBJ whole genome shotgun (WGS) entry which is preliminary data.</text>
</comment>
<keyword evidence="3" id="KW-1185">Reference proteome</keyword>
<dbReference type="InterPro" id="IPR037401">
    <property type="entry name" value="SnoaL-like"/>
</dbReference>
<organism evidence="2 3">
    <name type="scientific">Mesonia algae</name>
    <dbReference type="NCBI Taxonomy" id="213248"/>
    <lineage>
        <taxon>Bacteria</taxon>
        <taxon>Pseudomonadati</taxon>
        <taxon>Bacteroidota</taxon>
        <taxon>Flavobacteriia</taxon>
        <taxon>Flavobacteriales</taxon>
        <taxon>Flavobacteriaceae</taxon>
        <taxon>Mesonia</taxon>
    </lineage>
</organism>